<dbReference type="PROSITE" id="PS51977">
    <property type="entry name" value="WGR"/>
    <property type="match status" value="1"/>
</dbReference>
<dbReference type="SUPFAM" id="SSF142921">
    <property type="entry name" value="WGR domain-like"/>
    <property type="match status" value="1"/>
</dbReference>
<organism evidence="2 3">
    <name type="scientific">Enhygromyxa salina</name>
    <dbReference type="NCBI Taxonomy" id="215803"/>
    <lineage>
        <taxon>Bacteria</taxon>
        <taxon>Pseudomonadati</taxon>
        <taxon>Myxococcota</taxon>
        <taxon>Polyangia</taxon>
        <taxon>Nannocystales</taxon>
        <taxon>Nannocystaceae</taxon>
        <taxon>Enhygromyxa</taxon>
    </lineage>
</organism>
<dbReference type="InterPro" id="IPR032675">
    <property type="entry name" value="LRR_dom_sf"/>
</dbReference>
<evidence type="ECO:0000259" key="1">
    <source>
        <dbReference type="PROSITE" id="PS51977"/>
    </source>
</evidence>
<dbReference type="InterPro" id="IPR049809">
    <property type="entry name" value="YehF/YfeS-like_WGR"/>
</dbReference>
<sequence>MRRFEYKDAKSHKFWEIEIEGDAFTVRYGKFGTDGQVQTKTFASSVKAEAEGEKIIKSKTKKGYAEVEVDAKTQASAEAKTAPAGARNSELEAAIADAPEDLGAWQVYADWLQAQGDPWGERISLGLQRERAKGATKTKLTKTITSYEADHAEALYGKALVALMKKDFAEVADVSAPFGPIVTATVKTPEYDWSGTAPNTVLAALVKSPAARLLRELDIGMLDHEYPVSLAKGIEAITKVGKLENLRALFIGDFEYPDENEISWVAVGNVAKVLPVVPRLRSLRLRGAEIKLGVLDHPTLEWLTIETGGLPSGAVASVGSCKLPQLTRMEVWFGRDEYGGNGKCSQLTGLFGGAGLPKLEHLGLQNSEFQDDIAIALAKSKLLAQLTSVDLSMGTMHEPGARAILANADKFSKLRSLDLSDNYIPDDLCAQLRTALGEVVMIGEQREPDDWGDGEDRYYSSVGE</sequence>
<dbReference type="Proteomes" id="UP000238823">
    <property type="component" value="Unassembled WGS sequence"/>
</dbReference>
<feature type="domain" description="WGR" evidence="1">
    <location>
        <begin position="1"/>
        <end position="78"/>
    </location>
</feature>
<dbReference type="EMBL" id="PVNL01000080">
    <property type="protein sequence ID" value="PRQ06179.1"/>
    <property type="molecule type" value="Genomic_DNA"/>
</dbReference>
<dbReference type="InterPro" id="IPR008893">
    <property type="entry name" value="WGR_domain"/>
</dbReference>
<dbReference type="RefSeq" id="WP_106091050.1">
    <property type="nucleotide sequence ID" value="NZ_PVNL01000080.1"/>
</dbReference>
<comment type="caution">
    <text evidence="2">The sequence shown here is derived from an EMBL/GenBank/DDBJ whole genome shotgun (WGS) entry which is preliminary data.</text>
</comment>
<gene>
    <name evidence="2" type="ORF">ENSA7_40970</name>
</gene>
<dbReference type="PANTHER" id="PTHR30634:SF13">
    <property type="entry name" value="PROTEIN YEHF"/>
    <property type="match status" value="1"/>
</dbReference>
<name>A0A2S9YM66_9BACT</name>
<dbReference type="Gene3D" id="3.80.10.10">
    <property type="entry name" value="Ribonuclease Inhibitor"/>
    <property type="match status" value="1"/>
</dbReference>
<dbReference type="InterPro" id="IPR050458">
    <property type="entry name" value="LolB"/>
</dbReference>
<dbReference type="Gene3D" id="2.20.140.10">
    <property type="entry name" value="WGR domain"/>
    <property type="match status" value="1"/>
</dbReference>
<evidence type="ECO:0000313" key="2">
    <source>
        <dbReference type="EMBL" id="PRQ06179.1"/>
    </source>
</evidence>
<dbReference type="CDD" id="cd07996">
    <property type="entry name" value="WGR_MMR_like"/>
    <property type="match status" value="1"/>
</dbReference>
<dbReference type="SMART" id="SM00773">
    <property type="entry name" value="WGR"/>
    <property type="match status" value="1"/>
</dbReference>
<dbReference type="NCBIfam" id="TIGR02996">
    <property type="entry name" value="rpt_mate_G_obs"/>
    <property type="match status" value="1"/>
</dbReference>
<proteinExistence type="predicted"/>
<protein>
    <submittedName>
        <fullName evidence="2">WGR domain protein</fullName>
    </submittedName>
</protein>
<accession>A0A2S9YM66</accession>
<dbReference type="InterPro" id="IPR014338">
    <property type="entry name" value="CHP02996_rpt-companion-dom"/>
</dbReference>
<dbReference type="PANTHER" id="PTHR30634">
    <property type="entry name" value="OUTER MEMBRANE LOLAB LIPOPROTEIN INSERTION APPARATUS"/>
    <property type="match status" value="1"/>
</dbReference>
<dbReference type="AlphaFoldDB" id="A0A2S9YM66"/>
<reference evidence="2 3" key="1">
    <citation type="submission" date="2018-03" db="EMBL/GenBank/DDBJ databases">
        <title>Draft Genome Sequences of the Obligatory Marine Myxobacteria Enhygromyxa salina SWB007.</title>
        <authorList>
            <person name="Poehlein A."/>
            <person name="Moghaddam J.A."/>
            <person name="Harms H."/>
            <person name="Alanjari M."/>
            <person name="Koenig G.M."/>
            <person name="Daniel R."/>
            <person name="Schaeberle T.F."/>
        </authorList>
    </citation>
    <scope>NUCLEOTIDE SEQUENCE [LARGE SCALE GENOMIC DNA]</scope>
    <source>
        <strain evidence="2 3">SWB007</strain>
    </source>
</reference>
<dbReference type="OrthoDB" id="9781345at2"/>
<evidence type="ECO:0000313" key="3">
    <source>
        <dbReference type="Proteomes" id="UP000238823"/>
    </source>
</evidence>
<dbReference type="Pfam" id="PF05406">
    <property type="entry name" value="WGR"/>
    <property type="match status" value="1"/>
</dbReference>
<dbReference type="SUPFAM" id="SSF52047">
    <property type="entry name" value="RNI-like"/>
    <property type="match status" value="1"/>
</dbReference>
<dbReference type="InterPro" id="IPR036930">
    <property type="entry name" value="WGR_dom_sf"/>
</dbReference>